<proteinExistence type="predicted"/>
<evidence type="ECO:0000313" key="2">
    <source>
        <dbReference type="Proteomes" id="UP000694941"/>
    </source>
</evidence>
<dbReference type="RefSeq" id="XP_022249465.1">
    <property type="nucleotide sequence ID" value="XM_022393757.1"/>
</dbReference>
<dbReference type="GeneID" id="106465813"/>
<name>A0ABM1T0Q9_LIMPO</name>
<feature type="compositionally biased region" description="Basic and acidic residues" evidence="1">
    <location>
        <begin position="191"/>
        <end position="202"/>
    </location>
</feature>
<protein>
    <submittedName>
        <fullName evidence="3">Uncharacterized protein</fullName>
    </submittedName>
</protein>
<feature type="region of interest" description="Disordered" evidence="1">
    <location>
        <begin position="154"/>
        <end position="269"/>
    </location>
</feature>
<feature type="compositionally biased region" description="Basic and acidic residues" evidence="1">
    <location>
        <begin position="80"/>
        <end position="102"/>
    </location>
</feature>
<accession>A0ABM1T0Q9</accession>
<sequence>MDYDKLKMALLKRYELTKEEFLWKLREIKLDNGETENLFYFILRESVIQKMFEQRQKMEKERHYQNERIWQEKLKQGIAREKHQNKYKEPSNDLKESSDYMHKSQKPMTSNNGSPSNITKVIDKPPDAPVYQSVPDASFKEDIDFLNFLKKKREQTGKHEEDEEEEKTKEKLPPRPKPLTKKEQEAQSYRRSKEAEKLHEEIMQQQQRQLLREEKRLQKEAERRHKLNEEKLHHLQEQASLTVGKSKNRNTSTVKSSKLDEVRNGQNNK</sequence>
<feature type="region of interest" description="Disordered" evidence="1">
    <location>
        <begin position="80"/>
        <end position="135"/>
    </location>
</feature>
<feature type="compositionally biased region" description="Polar residues" evidence="1">
    <location>
        <begin position="106"/>
        <end position="119"/>
    </location>
</feature>
<feature type="compositionally biased region" description="Basic and acidic residues" evidence="1">
    <location>
        <begin position="154"/>
        <end position="173"/>
    </location>
</feature>
<organism evidence="2 3">
    <name type="scientific">Limulus polyphemus</name>
    <name type="common">Atlantic horseshoe crab</name>
    <dbReference type="NCBI Taxonomy" id="6850"/>
    <lineage>
        <taxon>Eukaryota</taxon>
        <taxon>Metazoa</taxon>
        <taxon>Ecdysozoa</taxon>
        <taxon>Arthropoda</taxon>
        <taxon>Chelicerata</taxon>
        <taxon>Merostomata</taxon>
        <taxon>Xiphosura</taxon>
        <taxon>Limulidae</taxon>
        <taxon>Limulus</taxon>
    </lineage>
</organism>
<dbReference type="Proteomes" id="UP000694941">
    <property type="component" value="Unplaced"/>
</dbReference>
<feature type="compositionally biased region" description="Polar residues" evidence="1">
    <location>
        <begin position="237"/>
        <end position="256"/>
    </location>
</feature>
<feature type="compositionally biased region" description="Basic and acidic residues" evidence="1">
    <location>
        <begin position="210"/>
        <end position="236"/>
    </location>
</feature>
<gene>
    <name evidence="3" type="primary">LOC106465813</name>
</gene>
<evidence type="ECO:0000313" key="3">
    <source>
        <dbReference type="RefSeq" id="XP_022249465.1"/>
    </source>
</evidence>
<evidence type="ECO:0000256" key="1">
    <source>
        <dbReference type="SAM" id="MobiDB-lite"/>
    </source>
</evidence>
<keyword evidence="2" id="KW-1185">Reference proteome</keyword>
<reference evidence="3" key="1">
    <citation type="submission" date="2025-08" db="UniProtKB">
        <authorList>
            <consortium name="RefSeq"/>
        </authorList>
    </citation>
    <scope>IDENTIFICATION</scope>
    <source>
        <tissue evidence="3">Muscle</tissue>
    </source>
</reference>